<dbReference type="Proteomes" id="UP000240726">
    <property type="component" value="Segment"/>
</dbReference>
<organism evidence="2 3">
    <name type="scientific">Plutella xylostella multiple nucleopolyhedrovirus</name>
    <dbReference type="NCBI Taxonomy" id="379891"/>
    <lineage>
        <taxon>Viruses</taxon>
        <taxon>Viruses incertae sedis</taxon>
        <taxon>Naldaviricetes</taxon>
        <taxon>Lefavirales</taxon>
        <taxon>Baculoviridae</taxon>
        <taxon>Alphabaculovirus</taxon>
        <taxon>Alphabaculovirus aucalifornicae</taxon>
    </lineage>
</organism>
<keyword evidence="1" id="KW-0812">Transmembrane</keyword>
<reference evidence="2 3" key="1">
    <citation type="journal article" date="2007" name="Virus Genes">
        <title>Genomic sequence analysis of a nucleopolyhedrovirus isolated from the diamondback moth, Plutella xylostella.</title>
        <authorList>
            <person name="Harrison R.L."/>
            <person name="Lynn D.E."/>
        </authorList>
    </citation>
    <scope>NUCLEOTIDE SEQUENCE [LARGE SCALE GENOMIC DNA]</scope>
    <source>
        <strain evidence="2">CL3</strain>
    </source>
</reference>
<keyword evidence="1" id="KW-0472">Membrane</keyword>
<sequence length="74" mass="8396">MNGSWIFCMCGVYPGGVCNPSFCACVSNHMWYRLKNGDGDDKPCLNCVIYVAVIFTLLIFFTLCIRRLNSQIYV</sequence>
<accession>Q0GYC3</accession>
<protein>
    <submittedName>
        <fullName evidence="2">Uncharacterized protein</fullName>
    </submittedName>
</protein>
<name>Q0GYC3_9ABAC</name>
<proteinExistence type="predicted"/>
<keyword evidence="1" id="KW-1133">Transmembrane helix</keyword>
<dbReference type="EMBL" id="DQ457003">
    <property type="protein sequence ID" value="ABE68485.1"/>
    <property type="molecule type" value="Genomic_DNA"/>
</dbReference>
<feature type="transmembrane region" description="Helical" evidence="1">
    <location>
        <begin position="47"/>
        <end position="65"/>
    </location>
</feature>
<evidence type="ECO:0000313" key="2">
    <source>
        <dbReference type="EMBL" id="ABE68485.1"/>
    </source>
</evidence>
<evidence type="ECO:0000313" key="3">
    <source>
        <dbReference type="Proteomes" id="UP000240726"/>
    </source>
</evidence>
<evidence type="ECO:0000256" key="1">
    <source>
        <dbReference type="SAM" id="Phobius"/>
    </source>
</evidence>